<sequence length="82" mass="9646">MSSNNYTLDRFEADYAIFLKRPNETEQLIIHRDDIHVSVKPGDIVSIKDDGENYEILVLTDETKAAEERIKRLRNQLQQKQQ</sequence>
<keyword evidence="2" id="KW-1185">Reference proteome</keyword>
<dbReference type="InterPro" id="IPR021377">
    <property type="entry name" value="DUF3006"/>
</dbReference>
<accession>A0A0A3J747</accession>
<evidence type="ECO:0000313" key="1">
    <source>
        <dbReference type="EMBL" id="KGR82877.1"/>
    </source>
</evidence>
<dbReference type="AlphaFoldDB" id="A0A0A3J747"/>
<dbReference type="OrthoDB" id="2452890at2"/>
<dbReference type="Pfam" id="PF11213">
    <property type="entry name" value="DUF3006"/>
    <property type="match status" value="1"/>
</dbReference>
<gene>
    <name evidence="1" type="ORF">CD32_18755</name>
</gene>
<dbReference type="RefSeq" id="WP_036157507.1">
    <property type="nucleotide sequence ID" value="NZ_AVCX01000002.1"/>
</dbReference>
<organism evidence="1 2">
    <name type="scientific">Lysinibacillus odysseyi 34hs-1 = NBRC 100172</name>
    <dbReference type="NCBI Taxonomy" id="1220589"/>
    <lineage>
        <taxon>Bacteria</taxon>
        <taxon>Bacillati</taxon>
        <taxon>Bacillota</taxon>
        <taxon>Bacilli</taxon>
        <taxon>Bacillales</taxon>
        <taxon>Bacillaceae</taxon>
        <taxon>Lysinibacillus</taxon>
    </lineage>
</organism>
<dbReference type="eggNOG" id="ENOG5033KPP">
    <property type="taxonomic scope" value="Bacteria"/>
</dbReference>
<dbReference type="STRING" id="1220589.CD32_18755"/>
<dbReference type="Proteomes" id="UP000030437">
    <property type="component" value="Unassembled WGS sequence"/>
</dbReference>
<dbReference type="EMBL" id="JPVP01000059">
    <property type="protein sequence ID" value="KGR82877.1"/>
    <property type="molecule type" value="Genomic_DNA"/>
</dbReference>
<evidence type="ECO:0000313" key="2">
    <source>
        <dbReference type="Proteomes" id="UP000030437"/>
    </source>
</evidence>
<comment type="caution">
    <text evidence="1">The sequence shown here is derived from an EMBL/GenBank/DDBJ whole genome shotgun (WGS) entry which is preliminary data.</text>
</comment>
<protein>
    <submittedName>
        <fullName evidence="1">Uncharacterized protein</fullName>
    </submittedName>
</protein>
<proteinExistence type="predicted"/>
<reference evidence="1 2" key="1">
    <citation type="submission" date="2014-02" db="EMBL/GenBank/DDBJ databases">
        <title>Draft genome sequence of Lysinibacillus odysseyi NBRC 100172.</title>
        <authorList>
            <person name="Zhang F."/>
            <person name="Wang G."/>
            <person name="Zhang L."/>
        </authorList>
    </citation>
    <scope>NUCLEOTIDE SEQUENCE [LARGE SCALE GENOMIC DNA]</scope>
    <source>
        <strain evidence="1 2">NBRC 100172</strain>
    </source>
</reference>
<name>A0A0A3J747_9BACI</name>